<dbReference type="RefSeq" id="WP_377765429.1">
    <property type="nucleotide sequence ID" value="NZ_JBHULB010000006.1"/>
</dbReference>
<reference evidence="2" key="1">
    <citation type="journal article" date="2019" name="Int. J. Syst. Evol. Microbiol.">
        <title>The Global Catalogue of Microorganisms (GCM) 10K type strain sequencing project: providing services to taxonomists for standard genome sequencing and annotation.</title>
        <authorList>
            <consortium name="The Broad Institute Genomics Platform"/>
            <consortium name="The Broad Institute Genome Sequencing Center for Infectious Disease"/>
            <person name="Wu L."/>
            <person name="Ma J."/>
        </authorList>
    </citation>
    <scope>NUCLEOTIDE SEQUENCE [LARGE SCALE GENOMIC DNA]</scope>
    <source>
        <strain evidence="2">KCTC 52368</strain>
    </source>
</reference>
<sequence length="64" mass="7405">MENQYCRVGAVTPITSGSHSVAILRYRYENFLSKAMDANYMDTKLGEFFERKAQNIKKILENLV</sequence>
<accession>A0ABW5MRY5</accession>
<keyword evidence="2" id="KW-1185">Reference proteome</keyword>
<proteinExistence type="predicted"/>
<organism evidence="1 2">
    <name type="scientific">Croceitalea marina</name>
    <dbReference type="NCBI Taxonomy" id="1775166"/>
    <lineage>
        <taxon>Bacteria</taxon>
        <taxon>Pseudomonadati</taxon>
        <taxon>Bacteroidota</taxon>
        <taxon>Flavobacteriia</taxon>
        <taxon>Flavobacteriales</taxon>
        <taxon>Flavobacteriaceae</taxon>
        <taxon>Croceitalea</taxon>
    </lineage>
</organism>
<name>A0ABW5MRY5_9FLAO</name>
<evidence type="ECO:0000313" key="2">
    <source>
        <dbReference type="Proteomes" id="UP001597526"/>
    </source>
</evidence>
<protein>
    <submittedName>
        <fullName evidence="1">Uncharacterized protein</fullName>
    </submittedName>
</protein>
<dbReference type="EMBL" id="JBHULB010000006">
    <property type="protein sequence ID" value="MFD2585887.1"/>
    <property type="molecule type" value="Genomic_DNA"/>
</dbReference>
<evidence type="ECO:0000313" key="1">
    <source>
        <dbReference type="EMBL" id="MFD2585887.1"/>
    </source>
</evidence>
<comment type="caution">
    <text evidence="1">The sequence shown here is derived from an EMBL/GenBank/DDBJ whole genome shotgun (WGS) entry which is preliminary data.</text>
</comment>
<gene>
    <name evidence="1" type="ORF">ACFSQJ_03025</name>
</gene>
<dbReference type="Proteomes" id="UP001597526">
    <property type="component" value="Unassembled WGS sequence"/>
</dbReference>